<comment type="caution">
    <text evidence="1">The sequence shown here is derived from an EMBL/GenBank/DDBJ whole genome shotgun (WGS) entry which is preliminary data.</text>
</comment>
<dbReference type="EMBL" id="JAHXZJ010000001">
    <property type="protein sequence ID" value="KAH0567306.1"/>
    <property type="molecule type" value="Genomic_DNA"/>
</dbReference>
<evidence type="ECO:0000313" key="1">
    <source>
        <dbReference type="EMBL" id="KAH0567306.1"/>
    </source>
</evidence>
<dbReference type="Proteomes" id="UP000826195">
    <property type="component" value="Unassembled WGS sequence"/>
</dbReference>
<evidence type="ECO:0000313" key="2">
    <source>
        <dbReference type="Proteomes" id="UP000826195"/>
    </source>
</evidence>
<gene>
    <name evidence="1" type="ORF">KQX54_008261</name>
</gene>
<dbReference type="AlphaFoldDB" id="A0AAV7J771"/>
<reference evidence="1 2" key="1">
    <citation type="journal article" date="2021" name="J. Hered.">
        <title>A chromosome-level genome assembly of the parasitoid wasp, Cotesia glomerata (Hymenoptera: Braconidae).</title>
        <authorList>
            <person name="Pinto B.J."/>
            <person name="Weis J.J."/>
            <person name="Gamble T."/>
            <person name="Ode P.J."/>
            <person name="Paul R."/>
            <person name="Zaspel J.M."/>
        </authorList>
    </citation>
    <scope>NUCLEOTIDE SEQUENCE [LARGE SCALE GENOMIC DNA]</scope>
    <source>
        <strain evidence="1">CgM1</strain>
    </source>
</reference>
<protein>
    <submittedName>
        <fullName evidence="1">Uncharacterized protein</fullName>
    </submittedName>
</protein>
<name>A0AAV7J771_COTGL</name>
<accession>A0AAV7J771</accession>
<keyword evidence="2" id="KW-1185">Reference proteome</keyword>
<organism evidence="1 2">
    <name type="scientific">Cotesia glomerata</name>
    <name type="common">Lepidopteran parasitic wasp</name>
    <name type="synonym">Apanteles glomeratus</name>
    <dbReference type="NCBI Taxonomy" id="32391"/>
    <lineage>
        <taxon>Eukaryota</taxon>
        <taxon>Metazoa</taxon>
        <taxon>Ecdysozoa</taxon>
        <taxon>Arthropoda</taxon>
        <taxon>Hexapoda</taxon>
        <taxon>Insecta</taxon>
        <taxon>Pterygota</taxon>
        <taxon>Neoptera</taxon>
        <taxon>Endopterygota</taxon>
        <taxon>Hymenoptera</taxon>
        <taxon>Apocrita</taxon>
        <taxon>Ichneumonoidea</taxon>
        <taxon>Braconidae</taxon>
        <taxon>Microgastrinae</taxon>
        <taxon>Cotesia</taxon>
    </lineage>
</organism>
<sequence length="108" mass="11730">MARSISTLYSDPGAVINVAQSNIITHGIMAKRSYSSSSGGSNGRGRGCNACAGSRFQHSTQQSFVRVCGPCTMRVIIIRVHWDEIHCPRVQPKVSDLTRLTEPTAQLL</sequence>
<proteinExistence type="predicted"/>